<evidence type="ECO:0000259" key="1">
    <source>
        <dbReference type="Pfam" id="PF23868"/>
    </source>
</evidence>
<organism evidence="2 3">
    <name type="scientific">Piedraia hortae CBS 480.64</name>
    <dbReference type="NCBI Taxonomy" id="1314780"/>
    <lineage>
        <taxon>Eukaryota</taxon>
        <taxon>Fungi</taxon>
        <taxon>Dikarya</taxon>
        <taxon>Ascomycota</taxon>
        <taxon>Pezizomycotina</taxon>
        <taxon>Dothideomycetes</taxon>
        <taxon>Dothideomycetidae</taxon>
        <taxon>Capnodiales</taxon>
        <taxon>Piedraiaceae</taxon>
        <taxon>Piedraia</taxon>
    </lineage>
</organism>
<proteinExistence type="predicted"/>
<dbReference type="AlphaFoldDB" id="A0A6A7CAP6"/>
<dbReference type="EMBL" id="MU005957">
    <property type="protein sequence ID" value="KAF2864493.1"/>
    <property type="molecule type" value="Genomic_DNA"/>
</dbReference>
<dbReference type="PANTHER" id="PTHR38644">
    <property type="entry name" value="EXPRESSED PROTEIN"/>
    <property type="match status" value="1"/>
</dbReference>
<accession>A0A6A7CAP6</accession>
<evidence type="ECO:0000313" key="3">
    <source>
        <dbReference type="Proteomes" id="UP000799421"/>
    </source>
</evidence>
<dbReference type="OrthoDB" id="5319015at2759"/>
<gene>
    <name evidence="2" type="ORF">K470DRAFT_254134</name>
</gene>
<protein>
    <recommendedName>
        <fullName evidence="1">Mmc1 C-terminal domain-containing protein</fullName>
    </recommendedName>
</protein>
<dbReference type="InterPro" id="IPR056196">
    <property type="entry name" value="Mmc1_C"/>
</dbReference>
<dbReference type="Pfam" id="PF23867">
    <property type="entry name" value="Mmc1_N"/>
    <property type="match status" value="1"/>
</dbReference>
<feature type="domain" description="Mmc1 C-terminal" evidence="1">
    <location>
        <begin position="318"/>
        <end position="492"/>
    </location>
</feature>
<reference evidence="2" key="1">
    <citation type="journal article" date="2020" name="Stud. Mycol.">
        <title>101 Dothideomycetes genomes: a test case for predicting lifestyles and emergence of pathogens.</title>
        <authorList>
            <person name="Haridas S."/>
            <person name="Albert R."/>
            <person name="Binder M."/>
            <person name="Bloem J."/>
            <person name="Labutti K."/>
            <person name="Salamov A."/>
            <person name="Andreopoulos B."/>
            <person name="Baker S."/>
            <person name="Barry K."/>
            <person name="Bills G."/>
            <person name="Bluhm B."/>
            <person name="Cannon C."/>
            <person name="Castanera R."/>
            <person name="Culley D."/>
            <person name="Daum C."/>
            <person name="Ezra D."/>
            <person name="Gonzalez J."/>
            <person name="Henrissat B."/>
            <person name="Kuo A."/>
            <person name="Liang C."/>
            <person name="Lipzen A."/>
            <person name="Lutzoni F."/>
            <person name="Magnuson J."/>
            <person name="Mondo S."/>
            <person name="Nolan M."/>
            <person name="Ohm R."/>
            <person name="Pangilinan J."/>
            <person name="Park H.-J."/>
            <person name="Ramirez L."/>
            <person name="Alfaro M."/>
            <person name="Sun H."/>
            <person name="Tritt A."/>
            <person name="Yoshinaga Y."/>
            <person name="Zwiers L.-H."/>
            <person name="Turgeon B."/>
            <person name="Goodwin S."/>
            <person name="Spatafora J."/>
            <person name="Crous P."/>
            <person name="Grigoriev I."/>
        </authorList>
    </citation>
    <scope>NUCLEOTIDE SEQUENCE</scope>
    <source>
        <strain evidence="2">CBS 480.64</strain>
    </source>
</reference>
<dbReference type="Proteomes" id="UP000799421">
    <property type="component" value="Unassembled WGS sequence"/>
</dbReference>
<dbReference type="Pfam" id="PF23868">
    <property type="entry name" value="Mmc1_C"/>
    <property type="match status" value="1"/>
</dbReference>
<sequence length="540" mass="59070">MPLLGARLSKNCWRNLRHGIRFQSSSAIHAPLSVPPPHRQLYQTLLSLEEDAAGFVDISRLQLALRSLESSNPVIRVALLGLGPRGGRAVKQLAKVLLSDELVEEQRWERELEGEHSALIRYGSEEEVVPSSPLAQTVLAPSALLKKHRLELLAMHWSVAMTEQEDAMLGPTMSVPGSTVRYPVHKALIVADGVDGTVESGRITVKSPLIKAVCNLPLRQDAGEGVVDVDLANDAISLLRADRSKGSEYSHKWQASQVSKLIPWLSPKVSETGLSEPVQQLIDSLLNQASSAIARAETGRNALSANMPSTKRRELEGLVSGWTQTAHSELQLHLAQAAELPSWRQTVWWKLIWRVDDVAAGAGDLLNSWLVRAESSLAYLCGRIDETIISTQKSSEPPNEHWPHAIEFNRNDILHTKIPELQRTAQSLFARALATTAGSSALGAVCALASPADMALALAFPALGIVVSLSRLQVKWTAARARYEAALAQRGREVIVYVEDQLRRVVSVRNVSQRSEFDGPKASIKVCRDALREAKGSETI</sequence>
<keyword evidence="3" id="KW-1185">Reference proteome</keyword>
<name>A0A6A7CAP6_9PEZI</name>
<evidence type="ECO:0000313" key="2">
    <source>
        <dbReference type="EMBL" id="KAF2864493.1"/>
    </source>
</evidence>
<dbReference type="PANTHER" id="PTHR38644:SF1">
    <property type="entry name" value="EXPRESSED PROTEIN"/>
    <property type="match status" value="1"/>
</dbReference>